<sequence>MSLLNYSHCKNTFSLIVYVCGQCDGENVTILFDPMAAICSCSI</sequence>
<proteinExistence type="predicted"/>
<accession>A0A0A8YFC5</accession>
<protein>
    <submittedName>
        <fullName evidence="1">Uncharacterized protein</fullName>
    </submittedName>
</protein>
<name>A0A0A8YFC5_ARUDO</name>
<dbReference type="AlphaFoldDB" id="A0A0A8YFC5"/>
<evidence type="ECO:0000313" key="1">
    <source>
        <dbReference type="EMBL" id="JAD23970.1"/>
    </source>
</evidence>
<reference evidence="1" key="1">
    <citation type="submission" date="2014-09" db="EMBL/GenBank/DDBJ databases">
        <authorList>
            <person name="Magalhaes I.L.F."/>
            <person name="Oliveira U."/>
            <person name="Santos F.R."/>
            <person name="Vidigal T.H.D.A."/>
            <person name="Brescovit A.D."/>
            <person name="Santos A.J."/>
        </authorList>
    </citation>
    <scope>NUCLEOTIDE SEQUENCE</scope>
    <source>
        <tissue evidence="1">Shoot tissue taken approximately 20 cm above the soil surface</tissue>
    </source>
</reference>
<organism evidence="1">
    <name type="scientific">Arundo donax</name>
    <name type="common">Giant reed</name>
    <name type="synonym">Donax arundinaceus</name>
    <dbReference type="NCBI Taxonomy" id="35708"/>
    <lineage>
        <taxon>Eukaryota</taxon>
        <taxon>Viridiplantae</taxon>
        <taxon>Streptophyta</taxon>
        <taxon>Embryophyta</taxon>
        <taxon>Tracheophyta</taxon>
        <taxon>Spermatophyta</taxon>
        <taxon>Magnoliopsida</taxon>
        <taxon>Liliopsida</taxon>
        <taxon>Poales</taxon>
        <taxon>Poaceae</taxon>
        <taxon>PACMAD clade</taxon>
        <taxon>Arundinoideae</taxon>
        <taxon>Arundineae</taxon>
        <taxon>Arundo</taxon>
    </lineage>
</organism>
<dbReference type="EMBL" id="GBRH01273925">
    <property type="protein sequence ID" value="JAD23970.1"/>
    <property type="molecule type" value="Transcribed_RNA"/>
</dbReference>
<reference evidence="1" key="2">
    <citation type="journal article" date="2015" name="Data Brief">
        <title>Shoot transcriptome of the giant reed, Arundo donax.</title>
        <authorList>
            <person name="Barrero R.A."/>
            <person name="Guerrero F.D."/>
            <person name="Moolhuijzen P."/>
            <person name="Goolsby J.A."/>
            <person name="Tidwell J."/>
            <person name="Bellgard S.E."/>
            <person name="Bellgard M.I."/>
        </authorList>
    </citation>
    <scope>NUCLEOTIDE SEQUENCE</scope>
    <source>
        <tissue evidence="1">Shoot tissue taken approximately 20 cm above the soil surface</tissue>
    </source>
</reference>